<reference evidence="6" key="3">
    <citation type="submission" date="2021-05" db="UniProtKB">
        <authorList>
            <consortium name="EnsemblPlants"/>
        </authorList>
    </citation>
    <scope>IDENTIFICATION</scope>
    <source>
        <strain evidence="6">cv. B73</strain>
    </source>
</reference>
<dbReference type="PANTHER" id="PTHR31602">
    <property type="entry name" value="GROWTH-REGULATING FACTOR 5"/>
    <property type="match status" value="1"/>
</dbReference>
<sequence>MLSSASSAAGAAMGMGGGGYAHQPPPQRTVFTAAQWAELEQQALIYKYLMAGVPVPPDLLLPVRPGPAAAFSFAGPAAASPFYHQHHPELLRLLRQETGPGAVAVPPHRRQEVAVLQGGAPRLQVLRAPHAPWPQPFKKACGIQDRLVVVARAPVAAPAVHRHHHRASRAPCSGGGQGPRPVPRRRRCWLVAPRRRCFECSLSLW</sequence>
<dbReference type="Proteomes" id="UP000007305">
    <property type="component" value="Chromosome 6"/>
</dbReference>
<comment type="similarity">
    <text evidence="3">Belongs to the GRF family.</text>
</comment>
<evidence type="ECO:0007829" key="8">
    <source>
        <dbReference type="PeptideAtlas" id="A0A804PUK6"/>
    </source>
</evidence>
<dbReference type="GO" id="GO:0032502">
    <property type="term" value="P:developmental process"/>
    <property type="evidence" value="ECO:0007669"/>
    <property type="project" value="InterPro"/>
</dbReference>
<dbReference type="InterPro" id="IPR014978">
    <property type="entry name" value="Gln-Leu-Gln_QLQ"/>
</dbReference>
<comment type="subcellular location">
    <subcellularLocation>
        <location evidence="1 3">Nucleus</location>
    </subcellularLocation>
</comment>
<dbReference type="AlphaFoldDB" id="A0A804PUK6"/>
<dbReference type="SMART" id="SM00951">
    <property type="entry name" value="QLQ"/>
    <property type="match status" value="1"/>
</dbReference>
<dbReference type="GO" id="GO:0005634">
    <property type="term" value="C:nucleus"/>
    <property type="evidence" value="ECO:0007669"/>
    <property type="project" value="UniProtKB-SubCell"/>
</dbReference>
<comment type="domain">
    <text evidence="3">The QLQ domain and WRC domain may be involved in protein-protein interaction and DNA-binding, respectively.</text>
</comment>
<keyword evidence="7" id="KW-1185">Reference proteome</keyword>
<organism evidence="6 7">
    <name type="scientific">Zea mays</name>
    <name type="common">Maize</name>
    <dbReference type="NCBI Taxonomy" id="4577"/>
    <lineage>
        <taxon>Eukaryota</taxon>
        <taxon>Viridiplantae</taxon>
        <taxon>Streptophyta</taxon>
        <taxon>Embryophyta</taxon>
        <taxon>Tracheophyta</taxon>
        <taxon>Spermatophyta</taxon>
        <taxon>Magnoliopsida</taxon>
        <taxon>Liliopsida</taxon>
        <taxon>Poales</taxon>
        <taxon>Poaceae</taxon>
        <taxon>PACMAD clade</taxon>
        <taxon>Panicoideae</taxon>
        <taxon>Andropogonodae</taxon>
        <taxon>Andropogoneae</taxon>
        <taxon>Tripsacinae</taxon>
        <taxon>Zea</taxon>
    </lineage>
</organism>
<evidence type="ECO:0000256" key="4">
    <source>
        <dbReference type="SAM" id="MobiDB-lite"/>
    </source>
</evidence>
<dbReference type="GO" id="GO:0006351">
    <property type="term" value="P:DNA-templated transcription"/>
    <property type="evidence" value="ECO:0007669"/>
    <property type="project" value="UniProtKB-UniRule"/>
</dbReference>
<reference evidence="6" key="2">
    <citation type="submission" date="2019-07" db="EMBL/GenBank/DDBJ databases">
        <authorList>
            <person name="Seetharam A."/>
            <person name="Woodhouse M."/>
            <person name="Cannon E."/>
        </authorList>
    </citation>
    <scope>NUCLEOTIDE SEQUENCE [LARGE SCALE GENOMIC DNA]</scope>
    <source>
        <strain evidence="6">cv. B73</strain>
    </source>
</reference>
<dbReference type="EnsemblPlants" id="Zm00001eb269150_T001">
    <property type="protein sequence ID" value="Zm00001eb269150_P001"/>
    <property type="gene ID" value="Zm00001eb269150"/>
</dbReference>
<dbReference type="Gramene" id="Zm00001eb269150_T001">
    <property type="protein sequence ID" value="Zm00001eb269150_P001"/>
    <property type="gene ID" value="Zm00001eb269150"/>
</dbReference>
<comment type="function">
    <text evidence="3">Transcription activator.</text>
</comment>
<dbReference type="PANTHER" id="PTHR31602:SF8">
    <property type="entry name" value="GROWTH-REGULATING FACTOR 5"/>
    <property type="match status" value="1"/>
</dbReference>
<proteinExistence type="evidence at protein level"/>
<evidence type="ECO:0000259" key="5">
    <source>
        <dbReference type="PROSITE" id="PS51666"/>
    </source>
</evidence>
<reference evidence="7" key="1">
    <citation type="journal article" date="2009" name="Science">
        <title>The B73 maize genome: complexity, diversity, and dynamics.</title>
        <authorList>
            <person name="Schnable P.S."/>
            <person name="Ware D."/>
            <person name="Fulton R.S."/>
            <person name="Stein J.C."/>
            <person name="Wei F."/>
            <person name="Pasternak S."/>
            <person name="Liang C."/>
            <person name="Zhang J."/>
            <person name="Fulton L."/>
            <person name="Graves T.A."/>
            <person name="Minx P."/>
            <person name="Reily A.D."/>
            <person name="Courtney L."/>
            <person name="Kruchowski S.S."/>
            <person name="Tomlinson C."/>
            <person name="Strong C."/>
            <person name="Delehaunty K."/>
            <person name="Fronick C."/>
            <person name="Courtney B."/>
            <person name="Rock S.M."/>
            <person name="Belter E."/>
            <person name="Du F."/>
            <person name="Kim K."/>
            <person name="Abbott R.M."/>
            <person name="Cotton M."/>
            <person name="Levy A."/>
            <person name="Marchetto P."/>
            <person name="Ochoa K."/>
            <person name="Jackson S.M."/>
            <person name="Gillam B."/>
            <person name="Chen W."/>
            <person name="Yan L."/>
            <person name="Higginbotham J."/>
            <person name="Cardenas M."/>
            <person name="Waligorski J."/>
            <person name="Applebaum E."/>
            <person name="Phelps L."/>
            <person name="Falcone J."/>
            <person name="Kanchi K."/>
            <person name="Thane T."/>
            <person name="Scimone A."/>
            <person name="Thane N."/>
            <person name="Henke J."/>
            <person name="Wang T."/>
            <person name="Ruppert J."/>
            <person name="Shah N."/>
            <person name="Rotter K."/>
            <person name="Hodges J."/>
            <person name="Ingenthron E."/>
            <person name="Cordes M."/>
            <person name="Kohlberg S."/>
            <person name="Sgro J."/>
            <person name="Delgado B."/>
            <person name="Mead K."/>
            <person name="Chinwalla A."/>
            <person name="Leonard S."/>
            <person name="Crouse K."/>
            <person name="Collura K."/>
            <person name="Kudrna D."/>
            <person name="Currie J."/>
            <person name="He R."/>
            <person name="Angelova A."/>
            <person name="Rajasekar S."/>
            <person name="Mueller T."/>
            <person name="Lomeli R."/>
            <person name="Scara G."/>
            <person name="Ko A."/>
            <person name="Delaney K."/>
            <person name="Wissotski M."/>
            <person name="Lopez G."/>
            <person name="Campos D."/>
            <person name="Braidotti M."/>
            <person name="Ashley E."/>
            <person name="Golser W."/>
            <person name="Kim H."/>
            <person name="Lee S."/>
            <person name="Lin J."/>
            <person name="Dujmic Z."/>
            <person name="Kim W."/>
            <person name="Talag J."/>
            <person name="Zuccolo A."/>
            <person name="Fan C."/>
            <person name="Sebastian A."/>
            <person name="Kramer M."/>
            <person name="Spiegel L."/>
            <person name="Nascimento L."/>
            <person name="Zutavern T."/>
            <person name="Miller B."/>
            <person name="Ambroise C."/>
            <person name="Muller S."/>
            <person name="Spooner W."/>
            <person name="Narechania A."/>
            <person name="Ren L."/>
            <person name="Wei S."/>
            <person name="Kumari S."/>
            <person name="Faga B."/>
            <person name="Levy M.J."/>
            <person name="McMahan L."/>
            <person name="Van Buren P."/>
            <person name="Vaughn M.W."/>
            <person name="Ying K."/>
            <person name="Yeh C.-T."/>
            <person name="Emrich S.J."/>
            <person name="Jia Y."/>
            <person name="Kalyanaraman A."/>
            <person name="Hsia A.-P."/>
            <person name="Barbazuk W.B."/>
            <person name="Baucom R.S."/>
            <person name="Brutnell T.P."/>
            <person name="Carpita N.C."/>
            <person name="Chaparro C."/>
            <person name="Chia J.-M."/>
            <person name="Deragon J.-M."/>
            <person name="Estill J.C."/>
            <person name="Fu Y."/>
            <person name="Jeddeloh J.A."/>
            <person name="Han Y."/>
            <person name="Lee H."/>
            <person name="Li P."/>
            <person name="Lisch D.R."/>
            <person name="Liu S."/>
            <person name="Liu Z."/>
            <person name="Nagel D.H."/>
            <person name="McCann M.C."/>
            <person name="SanMiguel P."/>
            <person name="Myers A.M."/>
            <person name="Nettleton D."/>
            <person name="Nguyen J."/>
            <person name="Penning B.W."/>
            <person name="Ponnala L."/>
            <person name="Schneider K.L."/>
            <person name="Schwartz D.C."/>
            <person name="Sharma A."/>
            <person name="Soderlund C."/>
            <person name="Springer N.M."/>
            <person name="Sun Q."/>
            <person name="Wang H."/>
            <person name="Waterman M."/>
            <person name="Westerman R."/>
            <person name="Wolfgruber T.K."/>
            <person name="Yang L."/>
            <person name="Yu Y."/>
            <person name="Zhang L."/>
            <person name="Zhou S."/>
            <person name="Zhu Q."/>
            <person name="Bennetzen J.L."/>
            <person name="Dawe R.K."/>
            <person name="Jiang J."/>
            <person name="Jiang N."/>
            <person name="Presting G.G."/>
            <person name="Wessler S.R."/>
            <person name="Aluru S."/>
            <person name="Martienssen R.A."/>
            <person name="Clifton S.W."/>
            <person name="McCombie W.R."/>
            <person name="Wing R.A."/>
            <person name="Wilson R.K."/>
        </authorList>
    </citation>
    <scope>NUCLEOTIDE SEQUENCE [LARGE SCALE GENOMIC DNA]</scope>
    <source>
        <strain evidence="7">cv. B73</strain>
    </source>
</reference>
<evidence type="ECO:0000256" key="3">
    <source>
        <dbReference type="RuleBase" id="RU367127"/>
    </source>
</evidence>
<feature type="region of interest" description="Disordered" evidence="4">
    <location>
        <begin position="160"/>
        <end position="182"/>
    </location>
</feature>
<keyword evidence="2 3" id="KW-0539">Nucleus</keyword>
<dbReference type="GO" id="GO:0005524">
    <property type="term" value="F:ATP binding"/>
    <property type="evidence" value="ECO:0007669"/>
    <property type="project" value="UniProtKB-UniRule"/>
</dbReference>
<gene>
    <name evidence="6" type="primary">LOC100125644</name>
</gene>
<dbReference type="GO" id="GO:0006355">
    <property type="term" value="P:regulation of DNA-templated transcription"/>
    <property type="evidence" value="ECO:0007669"/>
    <property type="project" value="InterPro"/>
</dbReference>
<keyword evidence="8" id="KW-1267">Proteomics identification</keyword>
<keyword evidence="3" id="KW-0805">Transcription regulation</keyword>
<evidence type="ECO:0000313" key="6">
    <source>
        <dbReference type="EnsemblPlants" id="Zm00001eb269150_P001"/>
    </source>
</evidence>
<feature type="domain" description="QLQ" evidence="5">
    <location>
        <begin position="30"/>
        <end position="65"/>
    </location>
</feature>
<dbReference type="PROSITE" id="PS51666">
    <property type="entry name" value="QLQ"/>
    <property type="match status" value="1"/>
</dbReference>
<dbReference type="Pfam" id="PF08880">
    <property type="entry name" value="QLQ"/>
    <property type="match status" value="1"/>
</dbReference>
<evidence type="ECO:0000256" key="1">
    <source>
        <dbReference type="ARBA" id="ARBA00004123"/>
    </source>
</evidence>
<accession>A0A804PUK6</accession>
<protein>
    <recommendedName>
        <fullName evidence="3">Growth-regulating factor</fullName>
    </recommendedName>
</protein>
<evidence type="ECO:0000313" key="7">
    <source>
        <dbReference type="Proteomes" id="UP000007305"/>
    </source>
</evidence>
<evidence type="ECO:0000256" key="2">
    <source>
        <dbReference type="ARBA" id="ARBA00023242"/>
    </source>
</evidence>
<dbReference type="InterPro" id="IPR031137">
    <property type="entry name" value="GRF"/>
</dbReference>
<name>A0A804PUK6_MAIZE</name>
<keyword evidence="3" id="KW-0804">Transcription</keyword>
<keyword evidence="3" id="KW-0010">Activator</keyword>